<evidence type="ECO:0000256" key="1">
    <source>
        <dbReference type="ARBA" id="ARBA00022723"/>
    </source>
</evidence>
<reference evidence="7 8" key="1">
    <citation type="submission" date="2015-12" db="EMBL/GenBank/DDBJ databases">
        <title>The genome of Folsomia candida.</title>
        <authorList>
            <person name="Faddeeva A."/>
            <person name="Derks M.F."/>
            <person name="Anvar Y."/>
            <person name="Smit S."/>
            <person name="Van Straalen N."/>
            <person name="Roelofs D."/>
        </authorList>
    </citation>
    <scope>NUCLEOTIDE SEQUENCE [LARGE SCALE GENOMIC DNA]</scope>
    <source>
        <strain evidence="7 8">VU population</strain>
        <tissue evidence="7">Whole body</tissue>
    </source>
</reference>
<comment type="caution">
    <text evidence="7">The sequence shown here is derived from an EMBL/GenBank/DDBJ whole genome shotgun (WGS) entry which is preliminary data.</text>
</comment>
<sequence length="159" mass="18714">MPIFRSDFRVHFAGKTSKLGLALTNTFSLTRRRNGRIVPPTTHLKKFRYHVCPQAFLSLNYLQSHIRVVHGNQRDYPCTFCDKSFSAAGSLKRHVETKHATNEELIHSCDKCEYKSHSKYYLANHKRNHNAGRYGFYFCGKKFIAFYVLVEHYRRHTLE</sequence>
<evidence type="ECO:0000313" key="8">
    <source>
        <dbReference type="Proteomes" id="UP000198287"/>
    </source>
</evidence>
<dbReference type="PROSITE" id="PS50157">
    <property type="entry name" value="ZINC_FINGER_C2H2_2"/>
    <property type="match status" value="2"/>
</dbReference>
<dbReference type="OrthoDB" id="10039931at2759"/>
<keyword evidence="8" id="KW-1185">Reference proteome</keyword>
<dbReference type="InterPro" id="IPR013087">
    <property type="entry name" value="Znf_C2H2_type"/>
</dbReference>
<feature type="domain" description="C2H2-type" evidence="6">
    <location>
        <begin position="76"/>
        <end position="104"/>
    </location>
</feature>
<dbReference type="PANTHER" id="PTHR24379:SF127">
    <property type="entry name" value="BLOODY FINGERS-RELATED"/>
    <property type="match status" value="1"/>
</dbReference>
<feature type="domain" description="C2H2-type" evidence="6">
    <location>
        <begin position="134"/>
        <end position="159"/>
    </location>
</feature>
<dbReference type="AlphaFoldDB" id="A0A226DL40"/>
<dbReference type="EMBL" id="LNIX01000018">
    <property type="protein sequence ID" value="OXA44926.1"/>
    <property type="molecule type" value="Genomic_DNA"/>
</dbReference>
<accession>A0A226DL40</accession>
<keyword evidence="4" id="KW-0862">Zinc</keyword>
<dbReference type="Proteomes" id="UP000198287">
    <property type="component" value="Unassembled WGS sequence"/>
</dbReference>
<dbReference type="SUPFAM" id="SSF57667">
    <property type="entry name" value="beta-beta-alpha zinc fingers"/>
    <property type="match status" value="2"/>
</dbReference>
<evidence type="ECO:0000313" key="7">
    <source>
        <dbReference type="EMBL" id="OXA44926.1"/>
    </source>
</evidence>
<keyword evidence="3 5" id="KW-0863">Zinc-finger</keyword>
<dbReference type="GO" id="GO:0008270">
    <property type="term" value="F:zinc ion binding"/>
    <property type="evidence" value="ECO:0007669"/>
    <property type="project" value="UniProtKB-KW"/>
</dbReference>
<keyword evidence="2" id="KW-0677">Repeat</keyword>
<gene>
    <name evidence="7" type="ORF">Fcan01_19880</name>
</gene>
<evidence type="ECO:0000259" key="6">
    <source>
        <dbReference type="PROSITE" id="PS50157"/>
    </source>
</evidence>
<dbReference type="Pfam" id="PF13894">
    <property type="entry name" value="zf-C2H2_4"/>
    <property type="match status" value="1"/>
</dbReference>
<dbReference type="SMART" id="SM00355">
    <property type="entry name" value="ZnF_C2H2"/>
    <property type="match status" value="4"/>
</dbReference>
<evidence type="ECO:0000256" key="4">
    <source>
        <dbReference type="ARBA" id="ARBA00022833"/>
    </source>
</evidence>
<dbReference type="Gene3D" id="3.30.160.60">
    <property type="entry name" value="Classic Zinc Finger"/>
    <property type="match status" value="2"/>
</dbReference>
<dbReference type="GO" id="GO:0000981">
    <property type="term" value="F:DNA-binding transcription factor activity, RNA polymerase II-specific"/>
    <property type="evidence" value="ECO:0007669"/>
    <property type="project" value="TreeGrafter"/>
</dbReference>
<evidence type="ECO:0000256" key="2">
    <source>
        <dbReference type="ARBA" id="ARBA00022737"/>
    </source>
</evidence>
<organism evidence="7 8">
    <name type="scientific">Folsomia candida</name>
    <name type="common">Springtail</name>
    <dbReference type="NCBI Taxonomy" id="158441"/>
    <lineage>
        <taxon>Eukaryota</taxon>
        <taxon>Metazoa</taxon>
        <taxon>Ecdysozoa</taxon>
        <taxon>Arthropoda</taxon>
        <taxon>Hexapoda</taxon>
        <taxon>Collembola</taxon>
        <taxon>Entomobryomorpha</taxon>
        <taxon>Isotomoidea</taxon>
        <taxon>Isotomidae</taxon>
        <taxon>Proisotominae</taxon>
        <taxon>Folsomia</taxon>
    </lineage>
</organism>
<dbReference type="PANTHER" id="PTHR24379">
    <property type="entry name" value="KRAB AND ZINC FINGER DOMAIN-CONTAINING"/>
    <property type="match status" value="1"/>
</dbReference>
<name>A0A226DL40_FOLCA</name>
<dbReference type="InterPro" id="IPR036236">
    <property type="entry name" value="Znf_C2H2_sf"/>
</dbReference>
<dbReference type="GO" id="GO:0000977">
    <property type="term" value="F:RNA polymerase II transcription regulatory region sequence-specific DNA binding"/>
    <property type="evidence" value="ECO:0007669"/>
    <property type="project" value="TreeGrafter"/>
</dbReference>
<protein>
    <submittedName>
        <fullName evidence="7">B lymphocyte-induced maturation protein 1</fullName>
    </submittedName>
</protein>
<keyword evidence="1" id="KW-0479">Metal-binding</keyword>
<dbReference type="GO" id="GO:0005634">
    <property type="term" value="C:nucleus"/>
    <property type="evidence" value="ECO:0007669"/>
    <property type="project" value="TreeGrafter"/>
</dbReference>
<evidence type="ECO:0000256" key="5">
    <source>
        <dbReference type="PROSITE-ProRule" id="PRU00042"/>
    </source>
</evidence>
<proteinExistence type="predicted"/>
<evidence type="ECO:0000256" key="3">
    <source>
        <dbReference type="ARBA" id="ARBA00022771"/>
    </source>
</evidence>
<dbReference type="PROSITE" id="PS00028">
    <property type="entry name" value="ZINC_FINGER_C2H2_1"/>
    <property type="match status" value="1"/>
</dbReference>